<dbReference type="GO" id="GO:0004674">
    <property type="term" value="F:protein serine/threonine kinase activity"/>
    <property type="evidence" value="ECO:0007669"/>
    <property type="project" value="TreeGrafter"/>
</dbReference>
<keyword evidence="3" id="KW-1185">Reference proteome</keyword>
<dbReference type="SUPFAM" id="SSF56112">
    <property type="entry name" value="Protein kinase-like (PK-like)"/>
    <property type="match status" value="1"/>
</dbReference>
<proteinExistence type="predicted"/>
<dbReference type="PANTHER" id="PTHR44329">
    <property type="entry name" value="SERINE/THREONINE-PROTEIN KINASE TNNI3K-RELATED"/>
    <property type="match status" value="1"/>
</dbReference>
<accession>A0A0C3DYC7</accession>
<dbReference type="Proteomes" id="UP000053989">
    <property type="component" value="Unassembled WGS sequence"/>
</dbReference>
<dbReference type="OrthoDB" id="538607at2759"/>
<dbReference type="Pfam" id="PF07714">
    <property type="entry name" value="PK_Tyr_Ser-Thr"/>
    <property type="match status" value="1"/>
</dbReference>
<reference evidence="3" key="2">
    <citation type="submission" date="2015-01" db="EMBL/GenBank/DDBJ databases">
        <title>Evolutionary Origins and Diversification of the Mycorrhizal Mutualists.</title>
        <authorList>
            <consortium name="DOE Joint Genome Institute"/>
            <consortium name="Mycorrhizal Genomics Consortium"/>
            <person name="Kohler A."/>
            <person name="Kuo A."/>
            <person name="Nagy L.G."/>
            <person name="Floudas D."/>
            <person name="Copeland A."/>
            <person name="Barry K.W."/>
            <person name="Cichocki N."/>
            <person name="Veneault-Fourrey C."/>
            <person name="LaButti K."/>
            <person name="Lindquist E.A."/>
            <person name="Lipzen A."/>
            <person name="Lundell T."/>
            <person name="Morin E."/>
            <person name="Murat C."/>
            <person name="Riley R."/>
            <person name="Ohm R."/>
            <person name="Sun H."/>
            <person name="Tunlid A."/>
            <person name="Henrissat B."/>
            <person name="Grigoriev I.V."/>
            <person name="Hibbett D.S."/>
            <person name="Martin F."/>
        </authorList>
    </citation>
    <scope>NUCLEOTIDE SEQUENCE [LARGE SCALE GENOMIC DNA]</scope>
    <source>
        <strain evidence="3">Foug A</strain>
    </source>
</reference>
<dbReference type="HOGENOM" id="CLU_000288_7_18_1"/>
<dbReference type="EMBL" id="KN822054">
    <property type="protein sequence ID" value="KIM61199.1"/>
    <property type="molecule type" value="Genomic_DNA"/>
</dbReference>
<evidence type="ECO:0000259" key="1">
    <source>
        <dbReference type="PROSITE" id="PS50011"/>
    </source>
</evidence>
<dbReference type="PROSITE" id="PS50011">
    <property type="entry name" value="PROTEIN_KINASE_DOM"/>
    <property type="match status" value="1"/>
</dbReference>
<sequence>MASINEGSSHPQDPRQGLAEMAKHATRCSINLDGCVSEDKAYFLRGGSGIVRSGTIDLTKMVDKVRTADGRLWGDKYGNRVAIKSPCADPPCGESDIKKFLKEVHVWWKLDHANVAPILGITTEFNLTVSIVSPWMENGNAHNYVQDKTVDPRPLIDGIAAGLHYLHNHEPYPIFHGDLKGVNVLISDDGDALLTDFGFTVAVNSSFSIAMSNTEGTKGTLKWMSPQILDGGGVSPEADVWAFGMTVLELFTRKDPFHLFATNASIITRIFRGGPDRPSTDDTCARLTDEWWAICVKCWEYEPLSRPTMSCIIQTITKIMQKSQTSVPNGVHG</sequence>
<evidence type="ECO:0000313" key="2">
    <source>
        <dbReference type="EMBL" id="KIM61199.1"/>
    </source>
</evidence>
<reference evidence="2 3" key="1">
    <citation type="submission" date="2014-04" db="EMBL/GenBank/DDBJ databases">
        <authorList>
            <consortium name="DOE Joint Genome Institute"/>
            <person name="Kuo A."/>
            <person name="Kohler A."/>
            <person name="Nagy L.G."/>
            <person name="Floudas D."/>
            <person name="Copeland A."/>
            <person name="Barry K.W."/>
            <person name="Cichocki N."/>
            <person name="Veneault-Fourrey C."/>
            <person name="LaButti K."/>
            <person name="Lindquist E.A."/>
            <person name="Lipzen A."/>
            <person name="Lundell T."/>
            <person name="Morin E."/>
            <person name="Murat C."/>
            <person name="Sun H."/>
            <person name="Tunlid A."/>
            <person name="Henrissat B."/>
            <person name="Grigoriev I.V."/>
            <person name="Hibbett D.S."/>
            <person name="Martin F."/>
            <person name="Nordberg H.P."/>
            <person name="Cantor M.N."/>
            <person name="Hua S.X."/>
        </authorList>
    </citation>
    <scope>NUCLEOTIDE SEQUENCE [LARGE SCALE GENOMIC DNA]</scope>
    <source>
        <strain evidence="2 3">Foug A</strain>
    </source>
</reference>
<feature type="domain" description="Protein kinase" evidence="1">
    <location>
        <begin position="37"/>
        <end position="320"/>
    </location>
</feature>
<dbReference type="SMART" id="SM00220">
    <property type="entry name" value="S_TKc"/>
    <property type="match status" value="1"/>
</dbReference>
<evidence type="ECO:0000313" key="3">
    <source>
        <dbReference type="Proteomes" id="UP000053989"/>
    </source>
</evidence>
<organism evidence="2 3">
    <name type="scientific">Scleroderma citrinum Foug A</name>
    <dbReference type="NCBI Taxonomy" id="1036808"/>
    <lineage>
        <taxon>Eukaryota</taxon>
        <taxon>Fungi</taxon>
        <taxon>Dikarya</taxon>
        <taxon>Basidiomycota</taxon>
        <taxon>Agaricomycotina</taxon>
        <taxon>Agaricomycetes</taxon>
        <taxon>Agaricomycetidae</taxon>
        <taxon>Boletales</taxon>
        <taxon>Sclerodermatineae</taxon>
        <taxon>Sclerodermataceae</taxon>
        <taxon>Scleroderma</taxon>
    </lineage>
</organism>
<dbReference type="STRING" id="1036808.A0A0C3DYC7"/>
<dbReference type="InterPro" id="IPR011009">
    <property type="entry name" value="Kinase-like_dom_sf"/>
</dbReference>
<dbReference type="Gene3D" id="1.10.510.10">
    <property type="entry name" value="Transferase(Phosphotransferase) domain 1"/>
    <property type="match status" value="1"/>
</dbReference>
<name>A0A0C3DYC7_9AGAM</name>
<dbReference type="InterPro" id="IPR051681">
    <property type="entry name" value="Ser/Thr_Kinases-Pseudokinases"/>
</dbReference>
<dbReference type="InterPro" id="IPR001245">
    <property type="entry name" value="Ser-Thr/Tyr_kinase_cat_dom"/>
</dbReference>
<gene>
    <name evidence="2" type="ORF">SCLCIDRAFT_26015</name>
</gene>
<dbReference type="InterPro" id="IPR000719">
    <property type="entry name" value="Prot_kinase_dom"/>
</dbReference>
<dbReference type="AlphaFoldDB" id="A0A0C3DYC7"/>
<dbReference type="InParanoid" id="A0A0C3DYC7"/>
<dbReference type="PROSITE" id="PS00108">
    <property type="entry name" value="PROTEIN_KINASE_ST"/>
    <property type="match status" value="1"/>
</dbReference>
<protein>
    <recommendedName>
        <fullName evidence="1">Protein kinase domain-containing protein</fullName>
    </recommendedName>
</protein>
<dbReference type="InterPro" id="IPR008271">
    <property type="entry name" value="Ser/Thr_kinase_AS"/>
</dbReference>
<dbReference type="GO" id="GO:0005524">
    <property type="term" value="F:ATP binding"/>
    <property type="evidence" value="ECO:0007669"/>
    <property type="project" value="InterPro"/>
</dbReference>